<evidence type="ECO:0000313" key="2">
    <source>
        <dbReference type="WBParaSite" id="PS1159_v2.g11619.t1"/>
    </source>
</evidence>
<proteinExistence type="predicted"/>
<accession>A0AC35EX68</accession>
<protein>
    <submittedName>
        <fullName evidence="2">Peptidase aspartic putative domain-containing protein</fullName>
    </submittedName>
</protein>
<evidence type="ECO:0000313" key="1">
    <source>
        <dbReference type="Proteomes" id="UP000887580"/>
    </source>
</evidence>
<dbReference type="WBParaSite" id="PS1159_v2.g11619.t1">
    <property type="protein sequence ID" value="PS1159_v2.g11619.t1"/>
    <property type="gene ID" value="PS1159_v2.g11619"/>
</dbReference>
<reference evidence="2" key="1">
    <citation type="submission" date="2022-11" db="UniProtKB">
        <authorList>
            <consortium name="WormBaseParasite"/>
        </authorList>
    </citation>
    <scope>IDENTIFICATION</scope>
</reference>
<dbReference type="Proteomes" id="UP000887580">
    <property type="component" value="Unplaced"/>
</dbReference>
<sequence>MDIIGKLPLREKKDLNWFYHSDSANATIEMLMKKMQDYVFKSELDEKCIKDMPSRAETAPREQFPSYPQHSNSQGKLFFEKQNSNLIPLKNHKFVTPLPHQQVGHGKKFSCNLCDTDDHWAGNCQKFISAEDKLKRLSERNYCTKCARSNHETKDCRATTACRNCGEDHYYILCKKPSNKSTAFVSVGKKQGALITKAVKIVNPVTKEATETVVLFDSGSQQSYISNKVIEQLKLETIEEEKVNIIGFGGKSSSYNSYLVKYGMQTNHGYKKLFANSTKYITSTVPVTEAVESTNILKTTYKTPGILIGMDYFFDIINSFKKCNDNLFIINSNVGKIICKKTPKQNKVTVTSLANTSLPYFDKKENYFNAEVNGIQKSSNNKQSHWKSGIQNCIKTLDKKEGKLFSKNGKESIKSETAVTVVNDSNEEPAKAQKLQLRGKIKGENKCQPNIKPRNSHAQKLNDDGLLSNTKLTTDSDVIFDYPICQPWKLWTSNKINDQLKLDMFQKEKK</sequence>
<organism evidence="1 2">
    <name type="scientific">Panagrolaimus sp. PS1159</name>
    <dbReference type="NCBI Taxonomy" id="55785"/>
    <lineage>
        <taxon>Eukaryota</taxon>
        <taxon>Metazoa</taxon>
        <taxon>Ecdysozoa</taxon>
        <taxon>Nematoda</taxon>
        <taxon>Chromadorea</taxon>
        <taxon>Rhabditida</taxon>
        <taxon>Tylenchina</taxon>
        <taxon>Panagrolaimomorpha</taxon>
        <taxon>Panagrolaimoidea</taxon>
        <taxon>Panagrolaimidae</taxon>
        <taxon>Panagrolaimus</taxon>
    </lineage>
</organism>
<name>A0AC35EX68_9BILA</name>